<evidence type="ECO:0000313" key="1">
    <source>
        <dbReference type="EMBL" id="KAJ6801419.1"/>
    </source>
</evidence>
<dbReference type="Proteomes" id="UP001140949">
    <property type="component" value="Unassembled WGS sequence"/>
</dbReference>
<reference evidence="1" key="1">
    <citation type="journal article" date="2023" name="GigaByte">
        <title>Genome assembly of the bearded iris, Iris pallida Lam.</title>
        <authorList>
            <person name="Bruccoleri R.E."/>
            <person name="Oakeley E.J."/>
            <person name="Faust A.M.E."/>
            <person name="Altorfer M."/>
            <person name="Dessus-Babus S."/>
            <person name="Burckhardt D."/>
            <person name="Oertli M."/>
            <person name="Naumann U."/>
            <person name="Petersen F."/>
            <person name="Wong J."/>
        </authorList>
    </citation>
    <scope>NUCLEOTIDE SEQUENCE</scope>
    <source>
        <strain evidence="1">GSM-AAB239-AS_SAM_17_03QT</strain>
    </source>
</reference>
<name>A0AAX6EBV6_IRIPA</name>
<dbReference type="AlphaFoldDB" id="A0AAX6EBV6"/>
<reference evidence="1" key="2">
    <citation type="submission" date="2023-04" db="EMBL/GenBank/DDBJ databases">
        <authorList>
            <person name="Bruccoleri R.E."/>
            <person name="Oakeley E.J."/>
            <person name="Faust A.-M."/>
            <person name="Dessus-Babus S."/>
            <person name="Altorfer M."/>
            <person name="Burckhardt D."/>
            <person name="Oertli M."/>
            <person name="Naumann U."/>
            <person name="Petersen F."/>
            <person name="Wong J."/>
        </authorList>
    </citation>
    <scope>NUCLEOTIDE SEQUENCE</scope>
    <source>
        <strain evidence="1">GSM-AAB239-AS_SAM_17_03QT</strain>
        <tissue evidence="1">Leaf</tissue>
    </source>
</reference>
<comment type="caution">
    <text evidence="1">The sequence shown here is derived from an EMBL/GenBank/DDBJ whole genome shotgun (WGS) entry which is preliminary data.</text>
</comment>
<dbReference type="EMBL" id="JANAVB010038019">
    <property type="protein sequence ID" value="KAJ6801419.1"/>
    <property type="molecule type" value="Genomic_DNA"/>
</dbReference>
<accession>A0AAX6EBV6</accession>
<sequence>MAVQKSEGRMRVTAERHWWRRTLVVARSTSEDGGVECRWFGRWRGLYHRHRRGKRRGLAGGWQRTRDGVSTPV</sequence>
<evidence type="ECO:0000313" key="2">
    <source>
        <dbReference type="Proteomes" id="UP001140949"/>
    </source>
</evidence>
<gene>
    <name evidence="1" type="ORF">M6B38_197480</name>
</gene>
<proteinExistence type="predicted"/>
<organism evidence="1 2">
    <name type="scientific">Iris pallida</name>
    <name type="common">Sweet iris</name>
    <dbReference type="NCBI Taxonomy" id="29817"/>
    <lineage>
        <taxon>Eukaryota</taxon>
        <taxon>Viridiplantae</taxon>
        <taxon>Streptophyta</taxon>
        <taxon>Embryophyta</taxon>
        <taxon>Tracheophyta</taxon>
        <taxon>Spermatophyta</taxon>
        <taxon>Magnoliopsida</taxon>
        <taxon>Liliopsida</taxon>
        <taxon>Asparagales</taxon>
        <taxon>Iridaceae</taxon>
        <taxon>Iridoideae</taxon>
        <taxon>Irideae</taxon>
        <taxon>Iris</taxon>
    </lineage>
</organism>
<protein>
    <submittedName>
        <fullName evidence="1">Uncharacterized protein</fullName>
    </submittedName>
</protein>
<keyword evidence="2" id="KW-1185">Reference proteome</keyword>